<proteinExistence type="predicted"/>
<evidence type="ECO:0000313" key="2">
    <source>
        <dbReference type="Proteomes" id="UP000790347"/>
    </source>
</evidence>
<name>A0A922L972_DERFA</name>
<organism evidence="1 2">
    <name type="scientific">Dermatophagoides farinae</name>
    <name type="common">American house dust mite</name>
    <dbReference type="NCBI Taxonomy" id="6954"/>
    <lineage>
        <taxon>Eukaryota</taxon>
        <taxon>Metazoa</taxon>
        <taxon>Ecdysozoa</taxon>
        <taxon>Arthropoda</taxon>
        <taxon>Chelicerata</taxon>
        <taxon>Arachnida</taxon>
        <taxon>Acari</taxon>
        <taxon>Acariformes</taxon>
        <taxon>Sarcoptiformes</taxon>
        <taxon>Astigmata</taxon>
        <taxon>Psoroptidia</taxon>
        <taxon>Analgoidea</taxon>
        <taxon>Pyroglyphidae</taxon>
        <taxon>Dermatophagoidinae</taxon>
        <taxon>Dermatophagoides</taxon>
    </lineage>
</organism>
<gene>
    <name evidence="1" type="ORF">DERF_005936</name>
</gene>
<reference evidence="1" key="2">
    <citation type="journal article" date="2022" name="Res Sq">
        <title>Comparative Genomics Reveals Insights into the Divergent Evolution of Astigmatic Mites and Household Pest Adaptations.</title>
        <authorList>
            <person name="Xiong Q."/>
            <person name="Wan A.T.-Y."/>
            <person name="Liu X.-Y."/>
            <person name="Fung C.S.-H."/>
            <person name="Xiao X."/>
            <person name="Malainual N."/>
            <person name="Hou J."/>
            <person name="Wang L."/>
            <person name="Wang M."/>
            <person name="Yang K."/>
            <person name="Cui Y."/>
            <person name="Leung E."/>
            <person name="Nong W."/>
            <person name="Shin S.-K."/>
            <person name="Au S."/>
            <person name="Jeong K.Y."/>
            <person name="Chew F.T."/>
            <person name="Hui J."/>
            <person name="Leung T.F."/>
            <person name="Tungtrongchitr A."/>
            <person name="Zhong N."/>
            <person name="Liu Z."/>
            <person name="Tsui S."/>
        </authorList>
    </citation>
    <scope>NUCLEOTIDE SEQUENCE</scope>
    <source>
        <strain evidence="1">Derf</strain>
        <tissue evidence="1">Whole organism</tissue>
    </source>
</reference>
<dbReference type="AlphaFoldDB" id="A0A922L972"/>
<dbReference type="EMBL" id="ASGP02000002">
    <property type="protein sequence ID" value="KAH9522357.1"/>
    <property type="molecule type" value="Genomic_DNA"/>
</dbReference>
<sequence length="67" mass="7932">MQSVRMISLLAFKREGVKPDSLEHHLESTFSTKITRIQMFECEELHQIINDNELVKYRHLSMANQTK</sequence>
<evidence type="ECO:0000313" key="1">
    <source>
        <dbReference type="EMBL" id="KAH9522357.1"/>
    </source>
</evidence>
<protein>
    <submittedName>
        <fullName evidence="1">Uncharacterized protein</fullName>
    </submittedName>
</protein>
<reference evidence="1" key="1">
    <citation type="submission" date="2013-05" db="EMBL/GenBank/DDBJ databases">
        <authorList>
            <person name="Yim A.K.Y."/>
            <person name="Chan T.F."/>
            <person name="Ji K.M."/>
            <person name="Liu X.Y."/>
            <person name="Zhou J.W."/>
            <person name="Li R.Q."/>
            <person name="Yang K.Y."/>
            <person name="Li J."/>
            <person name="Li M."/>
            <person name="Law P.T.W."/>
            <person name="Wu Y.L."/>
            <person name="Cai Z.L."/>
            <person name="Qin H."/>
            <person name="Bao Y."/>
            <person name="Leung R.K.K."/>
            <person name="Ng P.K.S."/>
            <person name="Zou J."/>
            <person name="Zhong X.J."/>
            <person name="Ran P.X."/>
            <person name="Zhong N.S."/>
            <person name="Liu Z.G."/>
            <person name="Tsui S.K.W."/>
        </authorList>
    </citation>
    <scope>NUCLEOTIDE SEQUENCE</scope>
    <source>
        <strain evidence="1">Derf</strain>
        <tissue evidence="1">Whole organism</tissue>
    </source>
</reference>
<keyword evidence="2" id="KW-1185">Reference proteome</keyword>
<comment type="caution">
    <text evidence="1">The sequence shown here is derived from an EMBL/GenBank/DDBJ whole genome shotgun (WGS) entry which is preliminary data.</text>
</comment>
<dbReference type="Proteomes" id="UP000790347">
    <property type="component" value="Unassembled WGS sequence"/>
</dbReference>
<accession>A0A922L972</accession>